<reference evidence="8" key="1">
    <citation type="submission" date="2022-12" db="EMBL/GenBank/DDBJ databases">
        <authorList>
            <person name="Brejova B."/>
        </authorList>
    </citation>
    <scope>NUCLEOTIDE SEQUENCE</scope>
</reference>
<keyword evidence="5" id="KW-0411">Iron-sulfur</keyword>
<dbReference type="InterPro" id="IPR004108">
    <property type="entry name" value="Fe_hydrogenase_lsu_C"/>
</dbReference>
<evidence type="ECO:0000259" key="7">
    <source>
        <dbReference type="Pfam" id="PF02906"/>
    </source>
</evidence>
<dbReference type="SUPFAM" id="SSF53920">
    <property type="entry name" value="Fe-only hydrogenase"/>
    <property type="match status" value="1"/>
</dbReference>
<evidence type="ECO:0000256" key="2">
    <source>
        <dbReference type="ARBA" id="ARBA00015854"/>
    </source>
</evidence>
<evidence type="ECO:0000256" key="6">
    <source>
        <dbReference type="ARBA" id="ARBA00031269"/>
    </source>
</evidence>
<feature type="domain" description="Iron hydrogenase large subunit C-terminal" evidence="7">
    <location>
        <begin position="96"/>
        <end position="410"/>
    </location>
</feature>
<dbReference type="InterPro" id="IPR009016">
    <property type="entry name" value="Fe_hydrogenase"/>
</dbReference>
<dbReference type="AlphaFoldDB" id="A0A9W4TT37"/>
<dbReference type="GO" id="GO:0051539">
    <property type="term" value="F:4 iron, 4 sulfur cluster binding"/>
    <property type="evidence" value="ECO:0007669"/>
    <property type="project" value="UniProtKB-KW"/>
</dbReference>
<gene>
    <name evidence="8" type="ORF">CANVERA_P1432</name>
</gene>
<keyword evidence="4" id="KW-0408">Iron</keyword>
<sequence>MSLLSAEDLNDFISPGVACIKPVEIDYKEGEVEIQIDSDGKPLEISKIDGKQTNLSPAQISLADCLACSGCITSAEEVLVAQHSHHELLKALELDKTFVVSISQQARASLSTAFNMSVENMDKLLINLFKQMGFKYIIGTNLGRKISLINEAKQNIGKKGPILSSICPGWVLYAEKTHPYILPKISTVKSAQQITGCLLKNLTAFEGISKENIFHLTIMPCFDKKLESARPEIYGDTLPDVDCVLTPKELITLVEETNYKLIPKIGLSNILNQDINQVYKENAPKNWPFVDYSWYNDSGSASGGYAFNYIRMVQDDLILQGYTKTDFKLEKIEGRNSDLYEYRLYYQEMKIASSAVVNGFKNIQNLVRKLNPNTKINPIRRRGTTKDQADASKVDYVEIMACPQGCINGGGQISHPQDISEKDWLEEALNKYNSIPMFDLTINTNQIEMFMKWCNSFEQQFNITNERLLKTYFNAIEKPSDPQAILVGSKW</sequence>
<dbReference type="PANTHER" id="PTHR11615">
    <property type="entry name" value="NITRATE, FORMATE, IRON DEHYDROGENASE"/>
    <property type="match status" value="1"/>
</dbReference>
<proteinExistence type="inferred from homology"/>
<evidence type="ECO:0000256" key="3">
    <source>
        <dbReference type="ARBA" id="ARBA00017073"/>
    </source>
</evidence>
<evidence type="ECO:0000313" key="8">
    <source>
        <dbReference type="EMBL" id="CAI5756915.1"/>
    </source>
</evidence>
<dbReference type="EMBL" id="CANTUO010000001">
    <property type="protein sequence ID" value="CAI5756915.1"/>
    <property type="molecule type" value="Genomic_DNA"/>
</dbReference>
<comment type="similarity">
    <text evidence="1">Belongs to the NARF family.</text>
</comment>
<organism evidence="8 9">
    <name type="scientific">Candida verbasci</name>
    <dbReference type="NCBI Taxonomy" id="1227364"/>
    <lineage>
        <taxon>Eukaryota</taxon>
        <taxon>Fungi</taxon>
        <taxon>Dikarya</taxon>
        <taxon>Ascomycota</taxon>
        <taxon>Saccharomycotina</taxon>
        <taxon>Pichiomycetes</taxon>
        <taxon>Debaryomycetaceae</taxon>
        <taxon>Candida/Lodderomyces clade</taxon>
        <taxon>Candida</taxon>
    </lineage>
</organism>
<dbReference type="Gene3D" id="3.40.50.1780">
    <property type="match status" value="1"/>
</dbReference>
<keyword evidence="4" id="KW-0004">4Fe-4S</keyword>
<comment type="caution">
    <text evidence="8">The sequence shown here is derived from an EMBL/GenBank/DDBJ whole genome shotgun (WGS) entry which is preliminary data.</text>
</comment>
<dbReference type="OrthoDB" id="10253113at2759"/>
<evidence type="ECO:0000256" key="4">
    <source>
        <dbReference type="ARBA" id="ARBA00022485"/>
    </source>
</evidence>
<dbReference type="InterPro" id="IPR050340">
    <property type="entry name" value="Cytosolic_Fe-S_CAF"/>
</dbReference>
<dbReference type="Gene3D" id="3.40.950.10">
    <property type="entry name" value="Fe-only Hydrogenase (Larger Subunit), Chain L, domain 3"/>
    <property type="match status" value="1"/>
</dbReference>
<keyword evidence="9" id="KW-1185">Reference proteome</keyword>
<evidence type="ECO:0000313" key="9">
    <source>
        <dbReference type="Proteomes" id="UP001152885"/>
    </source>
</evidence>
<keyword evidence="4" id="KW-0479">Metal-binding</keyword>
<dbReference type="Proteomes" id="UP001152885">
    <property type="component" value="Unassembled WGS sequence"/>
</dbReference>
<protein>
    <recommendedName>
        <fullName evidence="2">Cytosolic Fe-S cluster assembly factor NAR1</fullName>
    </recommendedName>
    <alternativeName>
        <fullName evidence="3">Cytosolic Fe-S cluster assembly factor nar1</fullName>
    </alternativeName>
    <alternativeName>
        <fullName evidence="6">Nuclear architecture-related protein 1</fullName>
    </alternativeName>
</protein>
<name>A0A9W4TT37_9ASCO</name>
<evidence type="ECO:0000256" key="5">
    <source>
        <dbReference type="ARBA" id="ARBA00023014"/>
    </source>
</evidence>
<evidence type="ECO:0000256" key="1">
    <source>
        <dbReference type="ARBA" id="ARBA00006596"/>
    </source>
</evidence>
<accession>A0A9W4TT37</accession>
<dbReference type="Pfam" id="PF02906">
    <property type="entry name" value="Fe_hyd_lg_C"/>
    <property type="match status" value="1"/>
</dbReference>